<dbReference type="AlphaFoldDB" id="A0A401UKH4"/>
<accession>A0A401UKH4</accession>
<reference evidence="2 3" key="1">
    <citation type="submission" date="2018-11" db="EMBL/GenBank/DDBJ databases">
        <title>Genome sequencing and assembly of Clostridium tagluense strain A121.</title>
        <authorList>
            <person name="Murakami T."/>
            <person name="Segawa T."/>
            <person name="Shcherbakova V.A."/>
            <person name="Mori H."/>
            <person name="Yoshimura Y."/>
        </authorList>
    </citation>
    <scope>NUCLEOTIDE SEQUENCE [LARGE SCALE GENOMIC DNA]</scope>
    <source>
        <strain evidence="2 3">A121</strain>
    </source>
</reference>
<keyword evidence="1" id="KW-0732">Signal</keyword>
<dbReference type="RefSeq" id="WP_124999888.1">
    <property type="nucleotide sequence ID" value="NZ_BHYK01000007.1"/>
</dbReference>
<proteinExistence type="predicted"/>
<dbReference type="InterPro" id="IPR029058">
    <property type="entry name" value="AB_hydrolase_fold"/>
</dbReference>
<dbReference type="Proteomes" id="UP000287872">
    <property type="component" value="Unassembled WGS sequence"/>
</dbReference>
<sequence>MRKAKILAVLIAALLTSVISTPCINAFAISSLKDFSIITKEPEYFPATNSLEVGLYWFDQYNRVHNSNSPTPYFDKTKPTVIFVHGWAESILKNAGLSDSFPNFQYQPYADPTIDINVLKDWINKGYNVGIFNWKQLADEPIVECAEDKIWTSQHWVGLIPINMRWKKVTGYETKNMPNKTSADLFYESYSKAMEGYKGDDIRIVGHSLGNQMAIRLVDLVDKHIENGDIPKELMPDRVALLDPYYSERSKSYLNGNTTAEEADKIVRRLIDKQKIVFEMYKSSALTNNNLSGDSNRALEKMCYHADLYPNYFLLMEQREKHCLPIYTYFWQSLYKLNPNTAGIMSTEDNSSLGAMMGGAYYWYQKQGRYTINPQDDTYLPRKIGRYIPQVDITLSYNGKNLTYVDKNNYETINVNVGGYVSLNTQAYPLTATSKIVSFKKESGAMDSVQIATNGIFKALNPGQVLIKVYSRNLDRNRQLGEEIAKYVMINVS</sequence>
<feature type="signal peptide" evidence="1">
    <location>
        <begin position="1"/>
        <end position="28"/>
    </location>
</feature>
<feature type="chain" id="PRO_5019079498" evidence="1">
    <location>
        <begin position="29"/>
        <end position="493"/>
    </location>
</feature>
<gene>
    <name evidence="2" type="ORF">Ctaglu_15920</name>
</gene>
<evidence type="ECO:0000256" key="1">
    <source>
        <dbReference type="SAM" id="SignalP"/>
    </source>
</evidence>
<dbReference type="EMBL" id="BHYK01000007">
    <property type="protein sequence ID" value="GCD09969.1"/>
    <property type="molecule type" value="Genomic_DNA"/>
</dbReference>
<evidence type="ECO:0000313" key="3">
    <source>
        <dbReference type="Proteomes" id="UP000287872"/>
    </source>
</evidence>
<organism evidence="2 3">
    <name type="scientific">Clostridium tagluense</name>
    <dbReference type="NCBI Taxonomy" id="360422"/>
    <lineage>
        <taxon>Bacteria</taxon>
        <taxon>Bacillati</taxon>
        <taxon>Bacillota</taxon>
        <taxon>Clostridia</taxon>
        <taxon>Eubacteriales</taxon>
        <taxon>Clostridiaceae</taxon>
        <taxon>Clostridium</taxon>
    </lineage>
</organism>
<dbReference type="Gene3D" id="3.40.50.1820">
    <property type="entry name" value="alpha/beta hydrolase"/>
    <property type="match status" value="1"/>
</dbReference>
<protein>
    <submittedName>
        <fullName evidence="2">Cell adhesion protein</fullName>
    </submittedName>
</protein>
<keyword evidence="3" id="KW-1185">Reference proteome</keyword>
<evidence type="ECO:0000313" key="2">
    <source>
        <dbReference type="EMBL" id="GCD09969.1"/>
    </source>
</evidence>
<comment type="caution">
    <text evidence="2">The sequence shown here is derived from an EMBL/GenBank/DDBJ whole genome shotgun (WGS) entry which is preliminary data.</text>
</comment>
<dbReference type="SUPFAM" id="SSF53474">
    <property type="entry name" value="alpha/beta-Hydrolases"/>
    <property type="match status" value="1"/>
</dbReference>
<name>A0A401UKH4_9CLOT</name>
<dbReference type="OrthoDB" id="5846020at2"/>